<dbReference type="AlphaFoldDB" id="A0AAD3NZ97"/>
<evidence type="ECO:0000313" key="5">
    <source>
        <dbReference type="EMBL" id="GLK64538.1"/>
    </source>
</evidence>
<dbReference type="InterPro" id="IPR005090">
    <property type="entry name" value="RepC_N"/>
</dbReference>
<comment type="caution">
    <text evidence="5">The sequence shown here is derived from an EMBL/GenBank/DDBJ whole genome shotgun (WGS) entry which is preliminary data.</text>
</comment>
<organism evidence="5 6">
    <name type="scientific">Paracoccus kondratievae</name>
    <dbReference type="NCBI Taxonomy" id="135740"/>
    <lineage>
        <taxon>Bacteria</taxon>
        <taxon>Pseudomonadati</taxon>
        <taxon>Pseudomonadota</taxon>
        <taxon>Alphaproteobacteria</taxon>
        <taxon>Rhodobacterales</taxon>
        <taxon>Paracoccaceae</taxon>
        <taxon>Paracoccus</taxon>
    </lineage>
</organism>
<dbReference type="Proteomes" id="UP001143349">
    <property type="component" value="Unassembled WGS sequence"/>
</dbReference>
<evidence type="ECO:0000313" key="6">
    <source>
        <dbReference type="Proteomes" id="UP001143349"/>
    </source>
</evidence>
<dbReference type="InterPro" id="IPR021760">
    <property type="entry name" value="RepC_C"/>
</dbReference>
<dbReference type="Pfam" id="PF11800">
    <property type="entry name" value="RP-C_C"/>
    <property type="match status" value="1"/>
</dbReference>
<dbReference type="InterPro" id="IPR047611">
    <property type="entry name" value="RepABC_RepC"/>
</dbReference>
<evidence type="ECO:0000256" key="1">
    <source>
        <dbReference type="SAM" id="Coils"/>
    </source>
</evidence>
<dbReference type="InterPro" id="IPR036388">
    <property type="entry name" value="WH-like_DNA-bd_sf"/>
</dbReference>
<protein>
    <submittedName>
        <fullName evidence="5">Replication initiation protein</fullName>
    </submittedName>
</protein>
<sequence>MVDAVQLQHLGQQGQPLPARPVDKWQVLRELAIARSRFGLSDRDITVLQALLSFHPGNELAAPEKLVVHPSNATICERLNGMPCSTMRRHLGNLVDAGVILRRDSPNGKRYVRRGPTGPHAFGFDLSPLVRRFAEISAAADEVRAEEQQLAALRETISLMQRDLRGLLDYIAAENLPSHADRFHDLLSLTGRALRRKLDCDELKQIETQLQQALDMLHDQLEPPAIVSPTEEMSSNDIENEQHYQNSNSESYESEKGENTCVTSAEQRRMPLGLVLSACQEIRGYSSEPIQHWTDFVKLAEKVRPMMGICSSAWDEAKRRMGAEEASVTLAAMLERFAAIRSPGAYLRSLSAKAAAGAFSSMPMVRALDRCLAA</sequence>
<reference evidence="5" key="2">
    <citation type="submission" date="2023-01" db="EMBL/GenBank/DDBJ databases">
        <authorList>
            <person name="Sun Q."/>
            <person name="Evtushenko L."/>
        </authorList>
    </citation>
    <scope>NUCLEOTIDE SEQUENCE</scope>
    <source>
        <strain evidence="5">VKM B-2222</strain>
    </source>
</reference>
<gene>
    <name evidence="5" type="ORF">GCM10017635_20090</name>
</gene>
<evidence type="ECO:0000259" key="4">
    <source>
        <dbReference type="Pfam" id="PF11800"/>
    </source>
</evidence>
<dbReference type="InterPro" id="IPR036390">
    <property type="entry name" value="WH_DNA-bd_sf"/>
</dbReference>
<dbReference type="EMBL" id="BSFH01000028">
    <property type="protein sequence ID" value="GLK64538.1"/>
    <property type="molecule type" value="Genomic_DNA"/>
</dbReference>
<feature type="domain" description="Plasmid replication protein C N-terminal" evidence="3">
    <location>
        <begin position="5"/>
        <end position="170"/>
    </location>
</feature>
<name>A0AAD3NZ97_9RHOB</name>
<keyword evidence="6" id="KW-1185">Reference proteome</keyword>
<evidence type="ECO:0000259" key="3">
    <source>
        <dbReference type="Pfam" id="PF03428"/>
    </source>
</evidence>
<feature type="domain" description="Plasmid replication protein C C-terminal" evidence="4">
    <location>
        <begin position="271"/>
        <end position="368"/>
    </location>
</feature>
<keyword evidence="1" id="KW-0175">Coiled coil</keyword>
<dbReference type="Pfam" id="PF03428">
    <property type="entry name" value="RP-C"/>
    <property type="match status" value="1"/>
</dbReference>
<accession>A0AAD3NZ97</accession>
<dbReference type="NCBIfam" id="NF040974">
    <property type="entry name" value="RepABC_RepC"/>
    <property type="match status" value="1"/>
</dbReference>
<feature type="region of interest" description="Disordered" evidence="2">
    <location>
        <begin position="231"/>
        <end position="256"/>
    </location>
</feature>
<feature type="coiled-coil region" evidence="1">
    <location>
        <begin position="136"/>
        <end position="163"/>
    </location>
</feature>
<dbReference type="Gene3D" id="1.10.10.10">
    <property type="entry name" value="Winged helix-like DNA-binding domain superfamily/Winged helix DNA-binding domain"/>
    <property type="match status" value="1"/>
</dbReference>
<dbReference type="NCBIfam" id="NF010396">
    <property type="entry name" value="PRK13824.1"/>
    <property type="match status" value="1"/>
</dbReference>
<proteinExistence type="predicted"/>
<evidence type="ECO:0000256" key="2">
    <source>
        <dbReference type="SAM" id="MobiDB-lite"/>
    </source>
</evidence>
<reference evidence="5" key="1">
    <citation type="journal article" date="2014" name="Int. J. Syst. Evol. Microbiol.">
        <title>Complete genome sequence of Corynebacterium casei LMG S-19264T (=DSM 44701T), isolated from a smear-ripened cheese.</title>
        <authorList>
            <consortium name="US DOE Joint Genome Institute (JGI-PGF)"/>
            <person name="Walter F."/>
            <person name="Albersmeier A."/>
            <person name="Kalinowski J."/>
            <person name="Ruckert C."/>
        </authorList>
    </citation>
    <scope>NUCLEOTIDE SEQUENCE</scope>
    <source>
        <strain evidence="5">VKM B-2222</strain>
    </source>
</reference>
<dbReference type="SUPFAM" id="SSF46785">
    <property type="entry name" value="Winged helix' DNA-binding domain"/>
    <property type="match status" value="1"/>
</dbReference>